<dbReference type="PATRIC" id="fig|1348663.4.peg.5524"/>
<feature type="compositionally biased region" description="Basic and acidic residues" evidence="1">
    <location>
        <begin position="85"/>
        <end position="94"/>
    </location>
</feature>
<name>A0A066YX66_9ACTN</name>
<dbReference type="Proteomes" id="UP000027178">
    <property type="component" value="Unassembled WGS sequence"/>
</dbReference>
<feature type="region of interest" description="Disordered" evidence="1">
    <location>
        <begin position="35"/>
        <end position="126"/>
    </location>
</feature>
<reference evidence="2 3" key="1">
    <citation type="submission" date="2014-05" db="EMBL/GenBank/DDBJ databases">
        <title>Draft Genome Sequence of Kitasatospora cheerisanensis KCTC 2395.</title>
        <authorList>
            <person name="Nam D.H."/>
        </authorList>
    </citation>
    <scope>NUCLEOTIDE SEQUENCE [LARGE SCALE GENOMIC DNA]</scope>
    <source>
        <strain evidence="2 3">KCTC 2395</strain>
    </source>
</reference>
<feature type="compositionally biased region" description="Low complexity" evidence="1">
    <location>
        <begin position="95"/>
        <end position="104"/>
    </location>
</feature>
<accession>A0A066YX66</accession>
<organism evidence="2 3">
    <name type="scientific">Kitasatospora cheerisanensis KCTC 2395</name>
    <dbReference type="NCBI Taxonomy" id="1348663"/>
    <lineage>
        <taxon>Bacteria</taxon>
        <taxon>Bacillati</taxon>
        <taxon>Actinomycetota</taxon>
        <taxon>Actinomycetes</taxon>
        <taxon>Kitasatosporales</taxon>
        <taxon>Streptomycetaceae</taxon>
        <taxon>Kitasatospora</taxon>
    </lineage>
</organism>
<comment type="caution">
    <text evidence="2">The sequence shown here is derived from an EMBL/GenBank/DDBJ whole genome shotgun (WGS) entry which is preliminary data.</text>
</comment>
<evidence type="ECO:0000313" key="3">
    <source>
        <dbReference type="Proteomes" id="UP000027178"/>
    </source>
</evidence>
<dbReference type="HOGENOM" id="CLU_1978548_0_0_11"/>
<proteinExistence type="predicted"/>
<dbReference type="EMBL" id="JNBY01000107">
    <property type="protein sequence ID" value="KDN82530.1"/>
    <property type="molecule type" value="Genomic_DNA"/>
</dbReference>
<evidence type="ECO:0000313" key="2">
    <source>
        <dbReference type="EMBL" id="KDN82530.1"/>
    </source>
</evidence>
<evidence type="ECO:0000256" key="1">
    <source>
        <dbReference type="SAM" id="MobiDB-lite"/>
    </source>
</evidence>
<protein>
    <submittedName>
        <fullName evidence="2">Uncharacterized protein</fullName>
    </submittedName>
</protein>
<gene>
    <name evidence="2" type="ORF">KCH_57080</name>
</gene>
<sequence length="126" mass="13687">MGGHGGATSSDRRGRPPTPTGYWRVTKPRIRVQECPGNACEMPDGRARKRRSAARENPAADPCGTSCMASSMLVQRGRPGLLGRRPPDVMDRQEPAAAAALPLPRVAPPRPRRLTPDSLSIRWTKP</sequence>
<feature type="region of interest" description="Disordered" evidence="1">
    <location>
        <begin position="1"/>
        <end position="23"/>
    </location>
</feature>
<dbReference type="AlphaFoldDB" id="A0A066YX66"/>
<keyword evidence="3" id="KW-1185">Reference proteome</keyword>